<feature type="coiled-coil region" evidence="1">
    <location>
        <begin position="203"/>
        <end position="230"/>
    </location>
</feature>
<feature type="chain" id="PRO_5045313524" description="DUF4349 domain-containing protein" evidence="3">
    <location>
        <begin position="19"/>
        <end position="307"/>
    </location>
</feature>
<gene>
    <name evidence="5" type="ORF">GCM10023185_07500</name>
</gene>
<proteinExistence type="predicted"/>
<dbReference type="RefSeq" id="WP_345233960.1">
    <property type="nucleotide sequence ID" value="NZ_BAABGZ010000010.1"/>
</dbReference>
<organism evidence="5 6">
    <name type="scientific">Hymenobacter saemangeumensis</name>
    <dbReference type="NCBI Taxonomy" id="1084522"/>
    <lineage>
        <taxon>Bacteria</taxon>
        <taxon>Pseudomonadati</taxon>
        <taxon>Bacteroidota</taxon>
        <taxon>Cytophagia</taxon>
        <taxon>Cytophagales</taxon>
        <taxon>Hymenobacteraceae</taxon>
        <taxon>Hymenobacter</taxon>
    </lineage>
</organism>
<feature type="domain" description="DUF4349" evidence="4">
    <location>
        <begin position="86"/>
        <end position="296"/>
    </location>
</feature>
<keyword evidence="2" id="KW-1133">Transmembrane helix</keyword>
<evidence type="ECO:0000256" key="3">
    <source>
        <dbReference type="SAM" id="SignalP"/>
    </source>
</evidence>
<feature type="signal peptide" evidence="3">
    <location>
        <begin position="1"/>
        <end position="18"/>
    </location>
</feature>
<keyword evidence="2" id="KW-0472">Membrane</keyword>
<dbReference type="Pfam" id="PF14257">
    <property type="entry name" value="DUF4349"/>
    <property type="match status" value="1"/>
</dbReference>
<name>A0ABP8I2M1_9BACT</name>
<keyword evidence="6" id="KW-1185">Reference proteome</keyword>
<evidence type="ECO:0000256" key="1">
    <source>
        <dbReference type="SAM" id="Coils"/>
    </source>
</evidence>
<evidence type="ECO:0000259" key="4">
    <source>
        <dbReference type="Pfam" id="PF14257"/>
    </source>
</evidence>
<evidence type="ECO:0000313" key="6">
    <source>
        <dbReference type="Proteomes" id="UP001501153"/>
    </source>
</evidence>
<protein>
    <recommendedName>
        <fullName evidence="4">DUF4349 domain-containing protein</fullName>
    </recommendedName>
</protein>
<comment type="caution">
    <text evidence="5">The sequence shown here is derived from an EMBL/GenBank/DDBJ whole genome shotgun (WGS) entry which is preliminary data.</text>
</comment>
<feature type="transmembrane region" description="Helical" evidence="2">
    <location>
        <begin position="268"/>
        <end position="295"/>
    </location>
</feature>
<evidence type="ECO:0000313" key="5">
    <source>
        <dbReference type="EMBL" id="GAA4350104.1"/>
    </source>
</evidence>
<sequence>MNKLAYFLVLLTCLTACSQDKQMATMTAPATAAVRFTPPVVVKKEEEVTRELPGAQDLEEVAAAPITAGAGAAPSAPAQRPPAAPRLLIYHAELRLKVAGLAQATAHIDSLVRRKGGYVSAAEETRDDDSNEWRQEMTIRVRPGGFESMLAAIGRLGTVESKKLTTDDVTAQHADVSARLRTKRAVEQRYVALLGQARKIQDILDIEEKIGEVREEIESTESRLKTLNDEVAYSTITLTCYQPLARPTPDAPIVSLGSRVVEAFYNGWTLLTGLFIGMISIWPLLLLGMAGLWALRRWRRNLKAARA</sequence>
<accession>A0ABP8I2M1</accession>
<keyword evidence="3" id="KW-0732">Signal</keyword>
<keyword evidence="1" id="KW-0175">Coiled coil</keyword>
<dbReference type="EMBL" id="BAABGZ010000010">
    <property type="protein sequence ID" value="GAA4350104.1"/>
    <property type="molecule type" value="Genomic_DNA"/>
</dbReference>
<keyword evidence="2" id="KW-0812">Transmembrane</keyword>
<evidence type="ECO:0000256" key="2">
    <source>
        <dbReference type="SAM" id="Phobius"/>
    </source>
</evidence>
<reference evidence="6" key="1">
    <citation type="journal article" date="2019" name="Int. J. Syst. Evol. Microbiol.">
        <title>The Global Catalogue of Microorganisms (GCM) 10K type strain sequencing project: providing services to taxonomists for standard genome sequencing and annotation.</title>
        <authorList>
            <consortium name="The Broad Institute Genomics Platform"/>
            <consortium name="The Broad Institute Genome Sequencing Center for Infectious Disease"/>
            <person name="Wu L."/>
            <person name="Ma J."/>
        </authorList>
    </citation>
    <scope>NUCLEOTIDE SEQUENCE [LARGE SCALE GENOMIC DNA]</scope>
    <source>
        <strain evidence="6">JCM 17923</strain>
    </source>
</reference>
<dbReference type="Proteomes" id="UP001501153">
    <property type="component" value="Unassembled WGS sequence"/>
</dbReference>
<dbReference type="InterPro" id="IPR025645">
    <property type="entry name" value="DUF4349"/>
</dbReference>